<feature type="coiled-coil region" evidence="1">
    <location>
        <begin position="345"/>
        <end position="383"/>
    </location>
</feature>
<feature type="region of interest" description="Disordered" evidence="2">
    <location>
        <begin position="1036"/>
        <end position="1055"/>
    </location>
</feature>
<dbReference type="EMBL" id="JABXXO010000016">
    <property type="protein sequence ID" value="KAF7759941.1"/>
    <property type="molecule type" value="Genomic_DNA"/>
</dbReference>
<feature type="compositionally biased region" description="Polar residues" evidence="2">
    <location>
        <begin position="179"/>
        <end position="195"/>
    </location>
</feature>
<name>A0A8H7EV66_AGABI</name>
<dbReference type="Proteomes" id="UP000629468">
    <property type="component" value="Unassembled WGS sequence"/>
</dbReference>
<feature type="compositionally biased region" description="Basic and acidic residues" evidence="2">
    <location>
        <begin position="1590"/>
        <end position="1601"/>
    </location>
</feature>
<sequence length="1966" mass="212091">MRPLEGQSLTFPATRWPRDVLTGKQKARLVNSLLNPDLDPGVAPSQPAAPSTQLRLPQSPLAAGSLFDPPLSPPNVQPFIPSSPLVGLCTPRASLALGRPLNSTPSAIRSASPILPHADFQDPFSSPASFQSPIAGSAAPSMLSLLREATGSEHQSSEGAQDIQEVARPAGYLCEAEPPSQTLQLSEGGSTSQLLSFPEDDDSGDDIDTDSRWETGTAGTTETVNSMGAGAAAEFGYVEGAMKGNYPYLIKRSRPLREAAGDSRAGSKRFRWVMKEIIVRESAYILWFALRAVLMELSRLKISLLRLAAGSTLWASTQLPRHHSSTTFPHGSEKMLLRSSRRRTVTDVTMELDSTRARLVEIEREAKRQQALLTEQRAQLARQATELARKIKLGEHRRLVGWIVWKGAEGASLWWAVGFAGKRGRRRMGEGGAAHPTHQTRWVSAKRGCQEHGGELGKGAAPAAAQRASSCQPRSRDHRTGEFGAGSQFPVFSARSVPSLAPKMPRSGSKKARQSGPAPLPPPTLSEHIDQLLGAVDDDVETCACLAVSTSPEAQDAFCRRVRGIHIPPGFPQDALPANLFPQFMSWAGQIGSIVRPFSAPNIAAAKAYRTLQKNRQRWSKKDFIEAARLNPRAVDKTAFLKSIPRFAANLLQNPYPPKNAWIAESSSILDCNRQFIEKEPLHDIRDWRRPIQLLDTDKLALDVGATESAQVYDAVDGLLVGMVVRDVCKSEEAVSLVDDAIQRIVETRITSRKGDVGSIPLFGHSAGPLSAMAFDWVKNLRGSLSEDQCNEEDVKGANMFALFWNMVRTIAPEEVVEDFENFLRTSGISRMDARGNLPHNPETGRGDYRIDLPNGLSFTFHGAELAPPAGICARNYARYMHTEPQPHAYAVAWTTSRKVDSSASSLDNGGHFFLASHGVRFQASANSLLIWRPRLLHGTSLPLQRPRDPSGTQFCQQGMSFVTSRRLPEAWRRYQTNKKIAANLLHGLSAHPGAENLAIADEEAAASASLPSPGSVFHSGMLSCSLAESLTDASCSSSSHPARSSTSSCSNASPSLHLALQPQSLHGEVEPAPASGGRPTRQRQPTRRYEEFISVGWVDSVSINRLSRTPLPLSFQELEMVAPTWNDDWPQEVNIAVAGFTAALEIMKGIRLETNIALKNKNNARQDKEMYTGGEIILGLASSGLTPGGFSGSDASVAANLAANVSSATKAYTASLGKLKVGKAAARQARSQAEEKLAAHKINDFNLPSLDAALKSVQPKTIRRSNIERPAPHAASPVAVSSPLSSIPPSPGCSDGQVGYAIAPLPSNLQQGVVCPPTPPWAHPECPDPITGFPGQSHPKDSPTLPMALPEGTGSPAPADTTPTIPIGNCSGESPFQAPAQPLAEAPMDVDYPNSSGRSRTPSVSKLSEVDTLHAPMPIDSEQPCSADTEVATSVTTELSSPAAPEHASSSGAGFPAYVFAPPKVEPATHPASSWLQHMESMAAPGFPFLPNQFGMNPLHFSNGNSSFHPAFKNGVYGAGSMPFPASLHGPSTTPGGSSWTSAELSTKPHLPIYDLSGFPHFFPYSMHPADLPGPSLADHQLGIPPAEGKGKGKTKEKQPEPTLASLYEATGNDDDANYSPPEPAIFAVLPKDDDPPRPYAGSRHDIPGYDPLDVASISYWQCDSLNPAYVSANKKDSNSFTGAPELTKNKLARDAKNGLIKFARSLNSSPIPAGIRDTLRNEAGLLPSSMLHSRRTTLHIHTTNSRNLLCVYHRFSKKADSLHVWDGASLEVRKGISVTGVPYPRHVAAKQSDPVAEWVPGHLHCGCPEDLVFMEAILRKLTLVKSTQTDATETWQQTYMDPRTRAFAMTAFMDWTGLNPADFFKIAPDGKIRDDVYAELLDRQISVLQQRRQSLDSHPRTKPDNGSPSADADGSYHAIFKGLHPGTSPRKRKKASQSVDATLNALDGPPAPDDIDFFSEEEET</sequence>
<feature type="compositionally biased region" description="Low complexity" evidence="2">
    <location>
        <begin position="460"/>
        <end position="473"/>
    </location>
</feature>
<reference evidence="3 4" key="1">
    <citation type="journal article" name="Sci. Rep.">
        <title>Telomere-to-telomere assembled and centromere annotated genomes of the two main subspecies of the button mushroom Agaricus bisporus reveal especially polymorphic chromosome ends.</title>
        <authorList>
            <person name="Sonnenberg A.S.M."/>
            <person name="Sedaghat-Telgerd N."/>
            <person name="Lavrijssen B."/>
            <person name="Ohm R.A."/>
            <person name="Hendrickx P.M."/>
            <person name="Scholtmeijer K."/>
            <person name="Baars J.J.P."/>
            <person name="van Peer A."/>
        </authorList>
    </citation>
    <scope>NUCLEOTIDE SEQUENCE [LARGE SCALE GENOMIC DNA]</scope>
    <source>
        <strain evidence="3 4">H119_p4</strain>
    </source>
</reference>
<feature type="compositionally biased region" description="Acidic residues" evidence="2">
    <location>
        <begin position="1955"/>
        <end position="1966"/>
    </location>
</feature>
<evidence type="ECO:0000313" key="4">
    <source>
        <dbReference type="Proteomes" id="UP000629468"/>
    </source>
</evidence>
<accession>A0A8H7EV66</accession>
<evidence type="ECO:0000313" key="3">
    <source>
        <dbReference type="EMBL" id="KAF7759941.1"/>
    </source>
</evidence>
<feature type="compositionally biased region" description="Polar residues" evidence="2">
    <location>
        <begin position="1394"/>
        <end position="1407"/>
    </location>
</feature>
<feature type="compositionally biased region" description="Basic and acidic residues" evidence="2">
    <location>
        <begin position="1895"/>
        <end position="1905"/>
    </location>
</feature>
<feature type="region of interest" description="Disordered" evidence="2">
    <location>
        <begin position="1892"/>
        <end position="1966"/>
    </location>
</feature>
<feature type="region of interest" description="Disordered" evidence="2">
    <location>
        <begin position="449"/>
        <end position="526"/>
    </location>
</feature>
<feature type="compositionally biased region" description="Low complexity" evidence="2">
    <location>
        <begin position="1273"/>
        <end position="1286"/>
    </location>
</feature>
<feature type="compositionally biased region" description="Acidic residues" evidence="2">
    <location>
        <begin position="198"/>
        <end position="208"/>
    </location>
</feature>
<comment type="caution">
    <text evidence="3">The sequence shown here is derived from an EMBL/GenBank/DDBJ whole genome shotgun (WGS) entry which is preliminary data.</text>
</comment>
<feature type="region of interest" description="Disordered" evidence="2">
    <location>
        <begin position="1265"/>
        <end position="1294"/>
    </location>
</feature>
<evidence type="ECO:0000256" key="2">
    <source>
        <dbReference type="SAM" id="MobiDB-lite"/>
    </source>
</evidence>
<protein>
    <submittedName>
        <fullName evidence="3">Uncharacterized protein</fullName>
    </submittedName>
</protein>
<organism evidence="3 4">
    <name type="scientific">Agaricus bisporus var. burnettii</name>
    <dbReference type="NCBI Taxonomy" id="192524"/>
    <lineage>
        <taxon>Eukaryota</taxon>
        <taxon>Fungi</taxon>
        <taxon>Dikarya</taxon>
        <taxon>Basidiomycota</taxon>
        <taxon>Agaricomycotina</taxon>
        <taxon>Agaricomycetes</taxon>
        <taxon>Agaricomycetidae</taxon>
        <taxon>Agaricales</taxon>
        <taxon>Agaricineae</taxon>
        <taxon>Agaricaceae</taxon>
        <taxon>Agaricus</taxon>
    </lineage>
</organism>
<feature type="region of interest" description="Disordered" evidence="2">
    <location>
        <begin position="1067"/>
        <end position="1087"/>
    </location>
</feature>
<gene>
    <name evidence="3" type="ORF">Agabi119p4_11636</name>
</gene>
<feature type="region of interest" description="Disordered" evidence="2">
    <location>
        <begin position="1575"/>
        <end position="1602"/>
    </location>
</feature>
<proteinExistence type="predicted"/>
<feature type="compositionally biased region" description="Low complexity" evidence="2">
    <location>
        <begin position="1357"/>
        <end position="1368"/>
    </location>
</feature>
<evidence type="ECO:0000256" key="1">
    <source>
        <dbReference type="SAM" id="Coils"/>
    </source>
</evidence>
<keyword evidence="1" id="KW-0175">Coiled coil</keyword>
<feature type="region of interest" description="Disordered" evidence="2">
    <location>
        <begin position="1326"/>
        <end position="1449"/>
    </location>
</feature>
<feature type="region of interest" description="Disordered" evidence="2">
    <location>
        <begin position="178"/>
        <end position="223"/>
    </location>
</feature>
<feature type="compositionally biased region" description="Polar residues" evidence="2">
    <location>
        <begin position="1424"/>
        <end position="1440"/>
    </location>
</feature>